<evidence type="ECO:0000313" key="4">
    <source>
        <dbReference type="Proteomes" id="UP000237665"/>
    </source>
</evidence>
<dbReference type="Proteomes" id="UP000237665">
    <property type="component" value="Chromosome 1"/>
</dbReference>
<organism evidence="3 5">
    <name type="scientific">Vibrio diabolicus</name>
    <dbReference type="NCBI Taxonomy" id="50719"/>
    <lineage>
        <taxon>Bacteria</taxon>
        <taxon>Pseudomonadati</taxon>
        <taxon>Pseudomonadota</taxon>
        <taxon>Gammaproteobacteria</taxon>
        <taxon>Vibrionales</taxon>
        <taxon>Vibrionaceae</taxon>
        <taxon>Vibrio</taxon>
        <taxon>Vibrio diabolicus subgroup</taxon>
    </lineage>
</organism>
<evidence type="ECO:0000313" key="2">
    <source>
        <dbReference type="EMBL" id="AVH27383.1"/>
    </source>
</evidence>
<dbReference type="AlphaFoldDB" id="A0A2L2K5K7"/>
<dbReference type="EMBL" id="CP069195">
    <property type="protein sequence ID" value="QRG82759.1"/>
    <property type="molecule type" value="Genomic_DNA"/>
</dbReference>
<accession>A0A2L2K5K7</accession>
<evidence type="ECO:0000313" key="5">
    <source>
        <dbReference type="Proteomes" id="UP000596337"/>
    </source>
</evidence>
<dbReference type="EMBL" id="CP014134">
    <property type="protein sequence ID" value="AVH27383.1"/>
    <property type="molecule type" value="Genomic_DNA"/>
</dbReference>
<dbReference type="Proteomes" id="UP000596337">
    <property type="component" value="Chromosome 1"/>
</dbReference>
<reference evidence="3 5" key="3">
    <citation type="submission" date="2021-01" db="EMBL/GenBank/DDBJ databases">
        <title>Characterization of a novel blaVMB-2- harboring plasmid in Vibrio diabolicus.</title>
        <authorList>
            <person name="Liu M."/>
        </authorList>
    </citation>
    <scope>NUCLEOTIDE SEQUENCE [LARGE SCALE GENOMIC DNA]</scope>
    <source>
        <strain evidence="3 5">SLV18</strain>
    </source>
</reference>
<proteinExistence type="predicted"/>
<reference evidence="2" key="1">
    <citation type="submission" date="2017-12" db="EMBL/GenBank/DDBJ databases">
        <title>FDA dAtabase for Regulatory Grade micrObial Sequences (FDA-ARGOS): Supporting development and validation of Infectious Disease Dx tests.</title>
        <authorList>
            <person name="Hoffmann M."/>
            <person name="Allard M."/>
            <person name="Evans P."/>
            <person name="Brown E."/>
            <person name="Tallon L."/>
            <person name="Sadzewicz L."/>
            <person name="Sengamalay N."/>
            <person name="Ott S."/>
            <person name="Godinez A."/>
            <person name="Nagaraj S."/>
            <person name="Vavikolanu K."/>
            <person name="Aluvathingal J."/>
            <person name="Nadendla S."/>
            <person name="Sichtig H."/>
        </authorList>
    </citation>
    <scope>NUCLEOTIDE SEQUENCE</scope>
    <source>
        <strain evidence="2">LMG 3418</strain>
    </source>
</reference>
<protein>
    <submittedName>
        <fullName evidence="3">Uncharacterized protein</fullName>
    </submittedName>
</protein>
<keyword evidence="4" id="KW-1185">Reference proteome</keyword>
<name>A0A2L2K5K7_9VIBR</name>
<reference evidence="4" key="2">
    <citation type="submission" date="2017-12" db="EMBL/GenBank/DDBJ databases">
        <title>FDA dAtabase for Regulatory Grade micrObial Sequences (FDA-ARGOS): Supporting development and validation of Infectious Disease Dx tests.</title>
        <authorList>
            <person name="Hoffmann M."/>
            <person name="Allard M."/>
            <person name="Evans P."/>
            <person name="Brown E."/>
            <person name="Tallon L.J."/>
            <person name="Sadzewicz L."/>
            <person name="Sengamalay N."/>
            <person name="Ott S."/>
            <person name="Godinez A."/>
            <person name="Nagaraj S."/>
            <person name="Vavikolanu K."/>
            <person name="Aluvathingal J."/>
            <person name="Nadendla S."/>
            <person name="Hobson J."/>
            <person name="Sichtig H."/>
        </authorList>
    </citation>
    <scope>NUCLEOTIDE SEQUENCE [LARGE SCALE GENOMIC DNA]</scope>
    <source>
        <strain evidence="4">LMG 3418</strain>
    </source>
</reference>
<feature type="region of interest" description="Disordered" evidence="1">
    <location>
        <begin position="73"/>
        <end position="116"/>
    </location>
</feature>
<evidence type="ECO:0000256" key="1">
    <source>
        <dbReference type="SAM" id="MobiDB-lite"/>
    </source>
</evidence>
<evidence type="ECO:0000313" key="3">
    <source>
        <dbReference type="EMBL" id="QRG82759.1"/>
    </source>
</evidence>
<gene>
    <name evidence="2" type="ORF">AL468_09275</name>
    <name evidence="3" type="ORF">JOS67_14470</name>
</gene>
<feature type="compositionally biased region" description="Acidic residues" evidence="1">
    <location>
        <begin position="106"/>
        <end position="116"/>
    </location>
</feature>
<dbReference type="RefSeq" id="WP_104974623.1">
    <property type="nucleotide sequence ID" value="NZ_CP069195.1"/>
</dbReference>
<sequence length="116" mass="12291">MEGKASLEQCCLSMEMFTFTTKKFVKENPWTTLGISAVVAVTAAKAGRLSRLTSSISSMGLLASSVSELTDSLAKPVRAASSNQSGVEQERNAEPQASNTASTEETATETEVEQPQ</sequence>